<dbReference type="EMBL" id="JACRTC010000012">
    <property type="protein sequence ID" value="MBC8571430.1"/>
    <property type="molecule type" value="Genomic_DNA"/>
</dbReference>
<evidence type="ECO:0000313" key="2">
    <source>
        <dbReference type="EMBL" id="MBC8571430.1"/>
    </source>
</evidence>
<sequence length="40" mass="4398">KERLLEQFPDSEICIAYIGPIIGAHTGPGALALIYWGNNR</sequence>
<comment type="caution">
    <text evidence="3">The sequence shown here is derived from an EMBL/GenBank/DDBJ whole genome shotgun (WGS) entry which is preliminary data.</text>
</comment>
<dbReference type="Proteomes" id="UP000660861">
    <property type="component" value="Unassembled WGS sequence"/>
</dbReference>
<feature type="non-terminal residue" evidence="3">
    <location>
        <position position="1"/>
    </location>
</feature>
<dbReference type="AlphaFoldDB" id="A0A926EG40"/>
<dbReference type="Pfam" id="PF02645">
    <property type="entry name" value="DegV"/>
    <property type="match status" value="1"/>
</dbReference>
<reference evidence="3" key="1">
    <citation type="submission" date="2020-08" db="EMBL/GenBank/DDBJ databases">
        <title>Genome public.</title>
        <authorList>
            <person name="Liu C."/>
            <person name="Sun Q."/>
        </authorList>
    </citation>
    <scope>NUCLEOTIDE SEQUENCE</scope>
    <source>
        <strain evidence="3">NSJ-54</strain>
    </source>
</reference>
<name>A0A926EG40_9FIRM</name>
<accession>A0A926EG40</accession>
<dbReference type="PROSITE" id="PS51482">
    <property type="entry name" value="DEGV"/>
    <property type="match status" value="1"/>
</dbReference>
<protein>
    <submittedName>
        <fullName evidence="3">DegV family protein</fullName>
    </submittedName>
</protein>
<proteinExistence type="predicted"/>
<keyword evidence="1" id="KW-1133">Transmembrane helix</keyword>
<organism evidence="3 4">
    <name type="scientific">Zongyangia hominis</name>
    <dbReference type="NCBI Taxonomy" id="2763677"/>
    <lineage>
        <taxon>Bacteria</taxon>
        <taxon>Bacillati</taxon>
        <taxon>Bacillota</taxon>
        <taxon>Clostridia</taxon>
        <taxon>Eubacteriales</taxon>
        <taxon>Oscillospiraceae</taxon>
        <taxon>Zongyangia</taxon>
    </lineage>
</organism>
<dbReference type="InterPro" id="IPR003797">
    <property type="entry name" value="DegV"/>
</dbReference>
<evidence type="ECO:0000313" key="4">
    <source>
        <dbReference type="Proteomes" id="UP000660861"/>
    </source>
</evidence>
<dbReference type="SUPFAM" id="SSF82549">
    <property type="entry name" value="DAK1/DegV-like"/>
    <property type="match status" value="1"/>
</dbReference>
<keyword evidence="1" id="KW-0812">Transmembrane</keyword>
<evidence type="ECO:0000313" key="3">
    <source>
        <dbReference type="EMBL" id="MBC8571431.1"/>
    </source>
</evidence>
<dbReference type="Gene3D" id="3.30.1180.10">
    <property type="match status" value="1"/>
</dbReference>
<dbReference type="InterPro" id="IPR043168">
    <property type="entry name" value="DegV_C"/>
</dbReference>
<evidence type="ECO:0000256" key="1">
    <source>
        <dbReference type="SAM" id="Phobius"/>
    </source>
</evidence>
<gene>
    <name evidence="2" type="ORF">H8709_11450</name>
    <name evidence="3" type="ORF">H8709_11455</name>
</gene>
<dbReference type="EMBL" id="JACRTC010000013">
    <property type="protein sequence ID" value="MBC8571431.1"/>
    <property type="molecule type" value="Genomic_DNA"/>
</dbReference>
<keyword evidence="1" id="KW-0472">Membrane</keyword>
<keyword evidence="4" id="KW-1185">Reference proteome</keyword>
<feature type="transmembrane region" description="Helical" evidence="1">
    <location>
        <begin position="15"/>
        <end position="36"/>
    </location>
</feature>